<dbReference type="RefSeq" id="WP_142509467.1">
    <property type="nucleotide sequence ID" value="NZ_SADV01000011.1"/>
</dbReference>
<dbReference type="OrthoDB" id="10016629at2"/>
<organism evidence="1 2">
    <name type="scientific">Lysinibacillus sphaericus</name>
    <name type="common">Bacillus sphaericus</name>
    <dbReference type="NCBI Taxonomy" id="1421"/>
    <lineage>
        <taxon>Bacteria</taxon>
        <taxon>Bacillati</taxon>
        <taxon>Bacillota</taxon>
        <taxon>Bacilli</taxon>
        <taxon>Bacillales</taxon>
        <taxon>Bacillaceae</taxon>
        <taxon>Lysinibacillus</taxon>
    </lineage>
</organism>
<accession>A0A544UFB5</accession>
<name>A0A544UFB5_LYSSH</name>
<evidence type="ECO:0000313" key="1">
    <source>
        <dbReference type="EMBL" id="TQR31239.1"/>
    </source>
</evidence>
<proteinExistence type="predicted"/>
<reference evidence="1 2" key="1">
    <citation type="submission" date="2018-03" db="EMBL/GenBank/DDBJ databases">
        <title>Aerobic endospore-forming bacteria genome sequencing and assembly.</title>
        <authorList>
            <person name="Cavalcante D.A."/>
            <person name="Driks A."/>
            <person name="Putonti C."/>
            <person name="De-Souza M.T."/>
        </authorList>
    </citation>
    <scope>NUCLEOTIDE SEQUENCE [LARGE SCALE GENOMIC DNA]</scope>
    <source>
        <strain evidence="1 2">SDF0037</strain>
    </source>
</reference>
<evidence type="ECO:0000313" key="2">
    <source>
        <dbReference type="Proteomes" id="UP000317944"/>
    </source>
</evidence>
<sequence length="112" mass="12389">MYKILHNIKDLTRFTGVSNTVSSDIRCFINDSYSSISDVRGFISDSCSSISDVRGFISDSCSSISDVHVISTFTTIDVHPPGYKNPSKKDASQNNFAMHLFLDWIGRANTSV</sequence>
<dbReference type="EMBL" id="SADV01000011">
    <property type="protein sequence ID" value="TQR31239.1"/>
    <property type="molecule type" value="Genomic_DNA"/>
</dbReference>
<gene>
    <name evidence="1" type="ORF">C7Y47_14755</name>
</gene>
<dbReference type="Proteomes" id="UP000317944">
    <property type="component" value="Unassembled WGS sequence"/>
</dbReference>
<comment type="caution">
    <text evidence="1">The sequence shown here is derived from an EMBL/GenBank/DDBJ whole genome shotgun (WGS) entry which is preliminary data.</text>
</comment>
<protein>
    <submittedName>
        <fullName evidence="1">Uncharacterized protein</fullName>
    </submittedName>
</protein>
<dbReference type="AlphaFoldDB" id="A0A544UFB5"/>